<gene>
    <name evidence="1" type="ORF">SDC9_69836</name>
</gene>
<organism evidence="1">
    <name type="scientific">bioreactor metagenome</name>
    <dbReference type="NCBI Taxonomy" id="1076179"/>
    <lineage>
        <taxon>unclassified sequences</taxon>
        <taxon>metagenomes</taxon>
        <taxon>ecological metagenomes</taxon>
    </lineage>
</organism>
<dbReference type="AlphaFoldDB" id="A0A644YB53"/>
<accession>A0A644YB53</accession>
<reference evidence="1" key="1">
    <citation type="submission" date="2019-08" db="EMBL/GenBank/DDBJ databases">
        <authorList>
            <person name="Kucharzyk K."/>
            <person name="Murdoch R.W."/>
            <person name="Higgins S."/>
            <person name="Loffler F."/>
        </authorList>
    </citation>
    <scope>NUCLEOTIDE SEQUENCE</scope>
</reference>
<name>A0A644YB53_9ZZZZ</name>
<protein>
    <submittedName>
        <fullName evidence="1">Uncharacterized protein</fullName>
    </submittedName>
</protein>
<proteinExistence type="predicted"/>
<comment type="caution">
    <text evidence="1">The sequence shown here is derived from an EMBL/GenBank/DDBJ whole genome shotgun (WGS) entry which is preliminary data.</text>
</comment>
<evidence type="ECO:0000313" key="1">
    <source>
        <dbReference type="EMBL" id="MPM23364.1"/>
    </source>
</evidence>
<dbReference type="EMBL" id="VSSQ01004013">
    <property type="protein sequence ID" value="MPM23364.1"/>
    <property type="molecule type" value="Genomic_DNA"/>
</dbReference>
<sequence>MNEKEYHKKRRMFFLINNELVLPESGSDKSHMEWLLSQGKTINEAKNIIDNNLRGVVNPDGNIRFYIGENWEINEEIEKKFFEILPKIVEIFKISPEAIIGGGTIKGKIGDFWKARKEYGKVKDYNLV</sequence>